<proteinExistence type="predicted"/>
<dbReference type="EMBL" id="JAHQCX010000010">
    <property type="protein sequence ID" value="MBU9727327.1"/>
    <property type="molecule type" value="Genomic_DNA"/>
</dbReference>
<sequence length="91" mass="10546">MVGGWEYHSELTPYDQFIFYNAIGSHENYFYQPIAVATQIVNGTNYKFMCIAKPRVPGLPSFYAIVEIYKPIDGTPYAVSIYPAEEYRYKK</sequence>
<gene>
    <name evidence="1" type="ORF">KTH90_15015</name>
</gene>
<evidence type="ECO:0000313" key="1">
    <source>
        <dbReference type="EMBL" id="MBU9727327.1"/>
    </source>
</evidence>
<evidence type="ECO:0000313" key="2">
    <source>
        <dbReference type="Proteomes" id="UP001314681"/>
    </source>
</evidence>
<protein>
    <submittedName>
        <fullName evidence="1">Uncharacterized protein</fullName>
    </submittedName>
</protein>
<dbReference type="RefSeq" id="WP_158354058.1">
    <property type="nucleotide sequence ID" value="NZ_JAHQCX010000010.1"/>
</dbReference>
<reference evidence="1 2" key="1">
    <citation type="submission" date="2021-06" db="EMBL/GenBank/DDBJ databases">
        <title>Description of novel taxa of the family Lachnospiraceae.</title>
        <authorList>
            <person name="Chaplin A.V."/>
            <person name="Sokolova S.R."/>
            <person name="Pikina A.P."/>
            <person name="Korzhanova M."/>
            <person name="Belova V."/>
            <person name="Korostin D."/>
            <person name="Efimov B.A."/>
        </authorList>
    </citation>
    <scope>NUCLEOTIDE SEQUENCE [LARGE SCALE GENOMIC DNA]</scope>
    <source>
        <strain evidence="1 2">ASD4241</strain>
    </source>
</reference>
<comment type="caution">
    <text evidence="1">The sequence shown here is derived from an EMBL/GenBank/DDBJ whole genome shotgun (WGS) entry which is preliminary data.</text>
</comment>
<keyword evidence="2" id="KW-1185">Reference proteome</keyword>
<dbReference type="Proteomes" id="UP001314681">
    <property type="component" value="Unassembled WGS sequence"/>
</dbReference>
<accession>A0ABS6K9Z9</accession>
<name>A0ABS6K9Z9_9FIRM</name>
<dbReference type="SUPFAM" id="SSF54403">
    <property type="entry name" value="Cystatin/monellin"/>
    <property type="match status" value="1"/>
</dbReference>
<organism evidence="1 2">
    <name type="scientific">Diplocloster modestus</name>
    <dbReference type="NCBI Taxonomy" id="2850322"/>
    <lineage>
        <taxon>Bacteria</taxon>
        <taxon>Bacillati</taxon>
        <taxon>Bacillota</taxon>
        <taxon>Clostridia</taxon>
        <taxon>Lachnospirales</taxon>
        <taxon>Lachnospiraceae</taxon>
        <taxon>Diplocloster</taxon>
    </lineage>
</organism>
<dbReference type="InterPro" id="IPR046350">
    <property type="entry name" value="Cystatin_sf"/>
</dbReference>